<accession>A0AAD8N528</accession>
<keyword evidence="2" id="KW-1185">Reference proteome</keyword>
<reference evidence="1" key="2">
    <citation type="submission" date="2023-05" db="EMBL/GenBank/DDBJ databases">
        <authorList>
            <person name="Schelkunov M.I."/>
        </authorList>
    </citation>
    <scope>NUCLEOTIDE SEQUENCE</scope>
    <source>
        <strain evidence="1">Hsosn_3</strain>
        <tissue evidence="1">Leaf</tissue>
    </source>
</reference>
<name>A0AAD8N528_9APIA</name>
<comment type="caution">
    <text evidence="1">The sequence shown here is derived from an EMBL/GenBank/DDBJ whole genome shotgun (WGS) entry which is preliminary data.</text>
</comment>
<proteinExistence type="predicted"/>
<dbReference type="Proteomes" id="UP001237642">
    <property type="component" value="Unassembled WGS sequence"/>
</dbReference>
<evidence type="ECO:0000313" key="1">
    <source>
        <dbReference type="EMBL" id="KAK1396256.1"/>
    </source>
</evidence>
<protein>
    <submittedName>
        <fullName evidence="1">Uncharacterized protein</fullName>
    </submittedName>
</protein>
<dbReference type="EMBL" id="JAUIZM010000002">
    <property type="protein sequence ID" value="KAK1396256.1"/>
    <property type="molecule type" value="Genomic_DNA"/>
</dbReference>
<evidence type="ECO:0000313" key="2">
    <source>
        <dbReference type="Proteomes" id="UP001237642"/>
    </source>
</evidence>
<reference evidence="1" key="1">
    <citation type="submission" date="2023-02" db="EMBL/GenBank/DDBJ databases">
        <title>Genome of toxic invasive species Heracleum sosnowskyi carries increased number of genes despite the absence of recent whole-genome duplications.</title>
        <authorList>
            <person name="Schelkunov M."/>
            <person name="Shtratnikova V."/>
            <person name="Makarenko M."/>
            <person name="Klepikova A."/>
            <person name="Omelchenko D."/>
            <person name="Novikova G."/>
            <person name="Obukhova E."/>
            <person name="Bogdanov V."/>
            <person name="Penin A."/>
            <person name="Logacheva M."/>
        </authorList>
    </citation>
    <scope>NUCLEOTIDE SEQUENCE</scope>
    <source>
        <strain evidence="1">Hsosn_3</strain>
        <tissue evidence="1">Leaf</tissue>
    </source>
</reference>
<dbReference type="AlphaFoldDB" id="A0AAD8N528"/>
<organism evidence="1 2">
    <name type="scientific">Heracleum sosnowskyi</name>
    <dbReference type="NCBI Taxonomy" id="360622"/>
    <lineage>
        <taxon>Eukaryota</taxon>
        <taxon>Viridiplantae</taxon>
        <taxon>Streptophyta</taxon>
        <taxon>Embryophyta</taxon>
        <taxon>Tracheophyta</taxon>
        <taxon>Spermatophyta</taxon>
        <taxon>Magnoliopsida</taxon>
        <taxon>eudicotyledons</taxon>
        <taxon>Gunneridae</taxon>
        <taxon>Pentapetalae</taxon>
        <taxon>asterids</taxon>
        <taxon>campanulids</taxon>
        <taxon>Apiales</taxon>
        <taxon>Apiaceae</taxon>
        <taxon>Apioideae</taxon>
        <taxon>apioid superclade</taxon>
        <taxon>Tordylieae</taxon>
        <taxon>Tordyliinae</taxon>
        <taxon>Heracleum</taxon>
    </lineage>
</organism>
<gene>
    <name evidence="1" type="ORF">POM88_006119</name>
</gene>
<sequence length="177" mass="20239">MDERMPSKFQHTKWHFSAESWADFHEFLINSRSPFYRILILFLQQLYKKGMYLMMTAVTLPPSANGARAFDVVDSGAEDARTGGSTRGRAIQSWMMGCRKKHVEPLIMVVLKVKLSLSRWQVGGQYMTKRNTIADQTNNAYILLELGLLMSSVIGMDEMLLAGHRYTISSKDIVLWI</sequence>